<dbReference type="OrthoDB" id="265717at2759"/>
<keyword evidence="7" id="KW-0489">Methyltransferase</keyword>
<evidence type="ECO:0000259" key="5">
    <source>
        <dbReference type="PROSITE" id="PS50865"/>
    </source>
</evidence>
<evidence type="ECO:0000256" key="4">
    <source>
        <dbReference type="PROSITE-ProRule" id="PRU00134"/>
    </source>
</evidence>
<comment type="caution">
    <text evidence="6">The sequence shown here is derived from an EMBL/GenBank/DDBJ whole genome shotgun (WGS) entry which is preliminary data.</text>
</comment>
<dbReference type="InterPro" id="IPR002893">
    <property type="entry name" value="Znf_MYND"/>
</dbReference>
<feature type="domain" description="MYND-type" evidence="5">
    <location>
        <begin position="179"/>
        <end position="216"/>
    </location>
</feature>
<dbReference type="GO" id="GO:0008270">
    <property type="term" value="F:zinc ion binding"/>
    <property type="evidence" value="ECO:0007669"/>
    <property type="project" value="UniProtKB-KW"/>
</dbReference>
<keyword evidence="2 4" id="KW-0863">Zinc-finger</keyword>
<dbReference type="GO" id="GO:0032259">
    <property type="term" value="P:methylation"/>
    <property type="evidence" value="ECO:0007669"/>
    <property type="project" value="UniProtKB-KW"/>
</dbReference>
<accession>A0A5A7TVA9</accession>
<evidence type="ECO:0000256" key="3">
    <source>
        <dbReference type="ARBA" id="ARBA00022833"/>
    </source>
</evidence>
<dbReference type="PROSITE" id="PS01360">
    <property type="entry name" value="ZF_MYND_1"/>
    <property type="match status" value="1"/>
</dbReference>
<dbReference type="InterPro" id="IPR046341">
    <property type="entry name" value="SET_dom_sf"/>
</dbReference>
<dbReference type="PANTHER" id="PTHR12197">
    <property type="entry name" value="HISTONE-LYSINE N-METHYLTRANSFERASE SMYD"/>
    <property type="match status" value="1"/>
</dbReference>
<evidence type="ECO:0000313" key="8">
    <source>
        <dbReference type="Proteomes" id="UP000321393"/>
    </source>
</evidence>
<gene>
    <name evidence="7" type="ORF">E5676_scaffold313G00050</name>
    <name evidence="6" type="ORF">E6C27_scaffold498G001000</name>
</gene>
<organism evidence="6 8">
    <name type="scientific">Cucumis melo var. makuwa</name>
    <name type="common">Oriental melon</name>
    <dbReference type="NCBI Taxonomy" id="1194695"/>
    <lineage>
        <taxon>Eukaryota</taxon>
        <taxon>Viridiplantae</taxon>
        <taxon>Streptophyta</taxon>
        <taxon>Embryophyta</taxon>
        <taxon>Tracheophyta</taxon>
        <taxon>Spermatophyta</taxon>
        <taxon>Magnoliopsida</taxon>
        <taxon>eudicotyledons</taxon>
        <taxon>Gunneridae</taxon>
        <taxon>Pentapetalae</taxon>
        <taxon>rosids</taxon>
        <taxon>fabids</taxon>
        <taxon>Cucurbitales</taxon>
        <taxon>Cucurbitaceae</taxon>
        <taxon>Benincaseae</taxon>
        <taxon>Cucumis</taxon>
    </lineage>
</organism>
<keyword evidence="1" id="KW-0479">Metal-binding</keyword>
<dbReference type="Gene3D" id="6.10.140.2220">
    <property type="match status" value="1"/>
</dbReference>
<dbReference type="Proteomes" id="UP000321947">
    <property type="component" value="Unassembled WGS sequence"/>
</dbReference>
<dbReference type="InterPro" id="IPR050869">
    <property type="entry name" value="H3K4_H4K5_MeTrfase"/>
</dbReference>
<dbReference type="Proteomes" id="UP000321393">
    <property type="component" value="Unassembled WGS sequence"/>
</dbReference>
<dbReference type="PANTHER" id="PTHR12197:SF251">
    <property type="entry name" value="EG:BACR7C10.4 PROTEIN"/>
    <property type="match status" value="1"/>
</dbReference>
<dbReference type="GO" id="GO:0005634">
    <property type="term" value="C:nucleus"/>
    <property type="evidence" value="ECO:0007669"/>
    <property type="project" value="TreeGrafter"/>
</dbReference>
<dbReference type="SUPFAM" id="SSF82199">
    <property type="entry name" value="SET domain"/>
    <property type="match status" value="1"/>
</dbReference>
<keyword evidence="3" id="KW-0862">Zinc</keyword>
<name>A0A5A7TVA9_CUCMM</name>
<evidence type="ECO:0000256" key="2">
    <source>
        <dbReference type="ARBA" id="ARBA00022771"/>
    </source>
</evidence>
<proteinExistence type="predicted"/>
<dbReference type="SUPFAM" id="SSF144232">
    <property type="entry name" value="HIT/MYND zinc finger-like"/>
    <property type="match status" value="1"/>
</dbReference>
<evidence type="ECO:0000313" key="6">
    <source>
        <dbReference type="EMBL" id="KAA0047483.1"/>
    </source>
</evidence>
<dbReference type="GO" id="GO:0008168">
    <property type="term" value="F:methyltransferase activity"/>
    <property type="evidence" value="ECO:0007669"/>
    <property type="project" value="UniProtKB-KW"/>
</dbReference>
<keyword evidence="7" id="KW-0808">Transferase</keyword>
<dbReference type="AlphaFoldDB" id="A0A5A7TVA9"/>
<dbReference type="STRING" id="1194695.A0A5A7TVA9"/>
<dbReference type="PROSITE" id="PS50865">
    <property type="entry name" value="ZF_MYND_2"/>
    <property type="match status" value="1"/>
</dbReference>
<reference evidence="8 9" key="1">
    <citation type="submission" date="2019-08" db="EMBL/GenBank/DDBJ databases">
        <title>Draft genome sequences of two oriental melons (Cucumis melo L. var makuwa).</title>
        <authorList>
            <person name="Kwon S.-Y."/>
        </authorList>
    </citation>
    <scope>NUCLEOTIDE SEQUENCE [LARGE SCALE GENOMIC DNA]</scope>
    <source>
        <strain evidence="9">cv. Chang Bougi</strain>
        <strain evidence="8">cv. SW 3</strain>
        <tissue evidence="6">Leaf</tissue>
    </source>
</reference>
<protein>
    <submittedName>
        <fullName evidence="6">Histone-lysine N-methyltransferase ASHR1 isoform X5</fullName>
    </submittedName>
</protein>
<dbReference type="Pfam" id="PF01753">
    <property type="entry name" value="zf-MYND"/>
    <property type="match status" value="1"/>
</dbReference>
<evidence type="ECO:0000313" key="7">
    <source>
        <dbReference type="EMBL" id="TYK26449.1"/>
    </source>
</evidence>
<evidence type="ECO:0000256" key="1">
    <source>
        <dbReference type="ARBA" id="ARBA00022723"/>
    </source>
</evidence>
<dbReference type="EMBL" id="SSTD01003373">
    <property type="protein sequence ID" value="TYK26449.1"/>
    <property type="molecule type" value="Genomic_DNA"/>
</dbReference>
<sequence length="284" mass="32796">MSNNPLNVNIKFCGITKKHTCACRKQPHVALSCLARLTLSLSILNVPCRSCSVSSVSLSLISLVSLVSFSLTFSRWCHFEKKPKKYAFEKKTMMLQKKKMSEKKKTVGNEKKYTSLRTVFSEFMEDLHSALNARGLTVTILPEKGRSLFTTRNFRPGEEIISQEPYVCVPNNSPVEFRCDRCFASINLKKCSACKVAWYCSSMCQRSEWKLHRLECDALARLDKGRHKSVTPSIRLMIKLFIRRKLQSEKQETKWERWFGLEDFAVEAEQSIILLWIFLAVECR</sequence>
<evidence type="ECO:0000313" key="9">
    <source>
        <dbReference type="Proteomes" id="UP000321947"/>
    </source>
</evidence>
<dbReference type="EMBL" id="SSTE01013200">
    <property type="protein sequence ID" value="KAA0047483.1"/>
    <property type="molecule type" value="Genomic_DNA"/>
</dbReference>